<reference evidence="3" key="1">
    <citation type="journal article" date="2013" name="Science">
        <title>Comparative analysis of bat genomes provides insight into the evolution of flight and immunity.</title>
        <authorList>
            <person name="Zhang G."/>
            <person name="Cowled C."/>
            <person name="Shi Z."/>
            <person name="Huang Z."/>
            <person name="Bishop-Lilly K.A."/>
            <person name="Fang X."/>
            <person name="Wynne J.W."/>
            <person name="Xiong Z."/>
            <person name="Baker M.L."/>
            <person name="Zhao W."/>
            <person name="Tachedjian M."/>
            <person name="Zhu Y."/>
            <person name="Zhou P."/>
            <person name="Jiang X."/>
            <person name="Ng J."/>
            <person name="Yang L."/>
            <person name="Wu L."/>
            <person name="Xiao J."/>
            <person name="Feng Y."/>
            <person name="Chen Y."/>
            <person name="Sun X."/>
            <person name="Zhang Y."/>
            <person name="Marsh G.A."/>
            <person name="Crameri G."/>
            <person name="Broder C.C."/>
            <person name="Frey K.G."/>
            <person name="Wang L.F."/>
            <person name="Wang J."/>
        </authorList>
    </citation>
    <scope>NUCLEOTIDE SEQUENCE [LARGE SCALE GENOMIC DNA]</scope>
</reference>
<dbReference type="Proteomes" id="UP000010552">
    <property type="component" value="Unassembled WGS sequence"/>
</dbReference>
<sequence>MVLTVKSGPVYKGSTQRLKPLMTITLVKNENKEGGELSVLSGTGDFRDVAIGFSHEEWECPDPAQRDLYQDVMLEDYSNLVSLDLGSNYGAEKLSPETDVYEINLPRV</sequence>
<accession>L5L584</accession>
<dbReference type="InterPro" id="IPR036051">
    <property type="entry name" value="KRAB_dom_sf"/>
</dbReference>
<dbReference type="SMART" id="SM00349">
    <property type="entry name" value="KRAB"/>
    <property type="match status" value="1"/>
</dbReference>
<evidence type="ECO:0000259" key="1">
    <source>
        <dbReference type="PROSITE" id="PS50805"/>
    </source>
</evidence>
<dbReference type="InParanoid" id="L5L584"/>
<dbReference type="EMBL" id="KB030334">
    <property type="protein sequence ID" value="ELK18213.1"/>
    <property type="molecule type" value="Genomic_DNA"/>
</dbReference>
<dbReference type="Gene3D" id="6.10.140.140">
    <property type="match status" value="1"/>
</dbReference>
<dbReference type="GO" id="GO:0006355">
    <property type="term" value="P:regulation of DNA-templated transcription"/>
    <property type="evidence" value="ECO:0007669"/>
    <property type="project" value="InterPro"/>
</dbReference>
<organism evidence="2 3">
    <name type="scientific">Pteropus alecto</name>
    <name type="common">Black flying fox</name>
    <dbReference type="NCBI Taxonomy" id="9402"/>
    <lineage>
        <taxon>Eukaryota</taxon>
        <taxon>Metazoa</taxon>
        <taxon>Chordata</taxon>
        <taxon>Craniata</taxon>
        <taxon>Vertebrata</taxon>
        <taxon>Euteleostomi</taxon>
        <taxon>Mammalia</taxon>
        <taxon>Eutheria</taxon>
        <taxon>Laurasiatheria</taxon>
        <taxon>Chiroptera</taxon>
        <taxon>Yinpterochiroptera</taxon>
        <taxon>Pteropodoidea</taxon>
        <taxon>Pteropodidae</taxon>
        <taxon>Pteropodinae</taxon>
        <taxon>Pteropus</taxon>
    </lineage>
</organism>
<dbReference type="SUPFAM" id="SSF109640">
    <property type="entry name" value="KRAB domain (Kruppel-associated box)"/>
    <property type="match status" value="1"/>
</dbReference>
<dbReference type="Pfam" id="PF01352">
    <property type="entry name" value="KRAB"/>
    <property type="match status" value="1"/>
</dbReference>
<dbReference type="InterPro" id="IPR050169">
    <property type="entry name" value="Krueppel_C2H2_ZnF"/>
</dbReference>
<proteinExistence type="predicted"/>
<dbReference type="PANTHER" id="PTHR23232">
    <property type="entry name" value="KRAB DOMAIN C2H2 ZINC FINGER"/>
    <property type="match status" value="1"/>
</dbReference>
<evidence type="ECO:0000313" key="3">
    <source>
        <dbReference type="Proteomes" id="UP000010552"/>
    </source>
</evidence>
<gene>
    <name evidence="2" type="ORF">PAL_GLEAN10001513</name>
</gene>
<dbReference type="CDD" id="cd07765">
    <property type="entry name" value="KRAB_A-box"/>
    <property type="match status" value="1"/>
</dbReference>
<dbReference type="AlphaFoldDB" id="L5L584"/>
<dbReference type="PROSITE" id="PS50805">
    <property type="entry name" value="KRAB"/>
    <property type="match status" value="1"/>
</dbReference>
<protein>
    <submittedName>
        <fullName evidence="2">Zinc finger protein 571</fullName>
    </submittedName>
</protein>
<dbReference type="PANTHER" id="PTHR23232:SF157">
    <property type="entry name" value="ZINC FINGER PROTEIN 525"/>
    <property type="match status" value="1"/>
</dbReference>
<name>L5L584_PTEAL</name>
<evidence type="ECO:0000313" key="2">
    <source>
        <dbReference type="EMBL" id="ELK18213.1"/>
    </source>
</evidence>
<feature type="domain" description="KRAB" evidence="1">
    <location>
        <begin position="44"/>
        <end position="108"/>
    </location>
</feature>
<keyword evidence="3" id="KW-1185">Reference proteome</keyword>
<dbReference type="InterPro" id="IPR001909">
    <property type="entry name" value="KRAB"/>
</dbReference>
<dbReference type="FunCoup" id="L5L584">
    <property type="interactions" value="53"/>
</dbReference>